<keyword evidence="6" id="KW-1185">Reference proteome</keyword>
<dbReference type="OMA" id="VDWFMMV"/>
<dbReference type="InterPro" id="IPR007219">
    <property type="entry name" value="XnlR_reg_dom"/>
</dbReference>
<dbReference type="HOGENOM" id="CLU_005767_4_0_1"/>
<feature type="transmembrane region" description="Helical" evidence="3">
    <location>
        <begin position="179"/>
        <end position="196"/>
    </location>
</feature>
<keyword evidence="1" id="KW-0479">Metal-binding</keyword>
<dbReference type="EMBL" id="ABDG02000023">
    <property type="protein sequence ID" value="EHK46183.1"/>
    <property type="molecule type" value="Genomic_DNA"/>
</dbReference>
<dbReference type="Pfam" id="PF04082">
    <property type="entry name" value="Fungal_trans"/>
    <property type="match status" value="1"/>
</dbReference>
<dbReference type="OrthoDB" id="3266505at2759"/>
<evidence type="ECO:0000256" key="2">
    <source>
        <dbReference type="ARBA" id="ARBA00023242"/>
    </source>
</evidence>
<dbReference type="PANTHER" id="PTHR46910:SF17">
    <property type="entry name" value="SCFA-RELATED"/>
    <property type="match status" value="1"/>
</dbReference>
<dbReference type="eggNOG" id="ENOG502SHMX">
    <property type="taxonomic scope" value="Eukaryota"/>
</dbReference>
<accession>G9NTZ7</accession>
<dbReference type="CDD" id="cd12148">
    <property type="entry name" value="fungal_TF_MHR"/>
    <property type="match status" value="1"/>
</dbReference>
<keyword evidence="3" id="KW-0472">Membrane</keyword>
<keyword evidence="3" id="KW-0812">Transmembrane</keyword>
<dbReference type="Gene3D" id="4.10.240.10">
    <property type="entry name" value="Zn(2)-C6 fungal-type DNA-binding domain"/>
    <property type="match status" value="1"/>
</dbReference>
<dbReference type="PANTHER" id="PTHR46910">
    <property type="entry name" value="TRANSCRIPTION FACTOR PDR1"/>
    <property type="match status" value="1"/>
</dbReference>
<evidence type="ECO:0000313" key="5">
    <source>
        <dbReference type="EMBL" id="EHK46183.1"/>
    </source>
</evidence>
<dbReference type="PROSITE" id="PS50048">
    <property type="entry name" value="ZN2_CY6_FUNGAL_2"/>
    <property type="match status" value="1"/>
</dbReference>
<evidence type="ECO:0000256" key="1">
    <source>
        <dbReference type="ARBA" id="ARBA00022723"/>
    </source>
</evidence>
<feature type="domain" description="Zn(2)-C6 fungal-type" evidence="4">
    <location>
        <begin position="13"/>
        <end position="41"/>
    </location>
</feature>
<comment type="caution">
    <text evidence="5">The sequence shown here is derived from an EMBL/GenBank/DDBJ whole genome shotgun (WGS) entry which is preliminary data.</text>
</comment>
<dbReference type="PROSITE" id="PS00463">
    <property type="entry name" value="ZN2_CY6_FUNGAL_1"/>
    <property type="match status" value="1"/>
</dbReference>
<protein>
    <recommendedName>
        <fullName evidence="4">Zn(2)-C6 fungal-type domain-containing protein</fullName>
    </recommendedName>
</protein>
<dbReference type="GO" id="GO:0003677">
    <property type="term" value="F:DNA binding"/>
    <property type="evidence" value="ECO:0007669"/>
    <property type="project" value="InterPro"/>
</dbReference>
<reference evidence="5 6" key="1">
    <citation type="journal article" date="2011" name="Genome Biol.">
        <title>Comparative genome sequence analysis underscores mycoparasitism as the ancestral life style of Trichoderma.</title>
        <authorList>
            <person name="Kubicek C.P."/>
            <person name="Herrera-Estrella A."/>
            <person name="Seidl-Seiboth V."/>
            <person name="Martinez D.A."/>
            <person name="Druzhinina I.S."/>
            <person name="Thon M."/>
            <person name="Zeilinger S."/>
            <person name="Casas-Flores S."/>
            <person name="Horwitz B.A."/>
            <person name="Mukherjee P.K."/>
            <person name="Mukherjee M."/>
            <person name="Kredics L."/>
            <person name="Alcaraz L.D."/>
            <person name="Aerts A."/>
            <person name="Antal Z."/>
            <person name="Atanasova L."/>
            <person name="Cervantes-Badillo M.G."/>
            <person name="Challacombe J."/>
            <person name="Chertkov O."/>
            <person name="McCluskey K."/>
            <person name="Coulpier F."/>
            <person name="Deshpande N."/>
            <person name="von Doehren H."/>
            <person name="Ebbole D.J."/>
            <person name="Esquivel-Naranjo E.U."/>
            <person name="Fekete E."/>
            <person name="Flipphi M."/>
            <person name="Glaser F."/>
            <person name="Gomez-Rodriguez E.Y."/>
            <person name="Gruber S."/>
            <person name="Han C."/>
            <person name="Henrissat B."/>
            <person name="Hermosa R."/>
            <person name="Hernandez-Onate M."/>
            <person name="Karaffa L."/>
            <person name="Kosti I."/>
            <person name="Le Crom S."/>
            <person name="Lindquist E."/>
            <person name="Lucas S."/>
            <person name="Luebeck M."/>
            <person name="Luebeck P.S."/>
            <person name="Margeot A."/>
            <person name="Metz B."/>
            <person name="Misra M."/>
            <person name="Nevalainen H."/>
            <person name="Omann M."/>
            <person name="Packer N."/>
            <person name="Perrone G."/>
            <person name="Uresti-Rivera E.E."/>
            <person name="Salamov A."/>
            <person name="Schmoll M."/>
            <person name="Seiboth B."/>
            <person name="Shapiro H."/>
            <person name="Sukno S."/>
            <person name="Tamayo-Ramos J.A."/>
            <person name="Tisch D."/>
            <person name="Wiest A."/>
            <person name="Wilkinson H.H."/>
            <person name="Zhang M."/>
            <person name="Coutinho P.M."/>
            <person name="Kenerley C.M."/>
            <person name="Monte E."/>
            <person name="Baker S.E."/>
            <person name="Grigoriev I.V."/>
        </authorList>
    </citation>
    <scope>NUCLEOTIDE SEQUENCE [LARGE SCALE GENOMIC DNA]</scope>
    <source>
        <strain evidence="6">ATCC 20476 / IMI 206040</strain>
    </source>
</reference>
<feature type="transmembrane region" description="Helical" evidence="3">
    <location>
        <begin position="472"/>
        <end position="490"/>
    </location>
</feature>
<keyword evidence="2" id="KW-0539">Nucleus</keyword>
<evidence type="ECO:0000313" key="6">
    <source>
        <dbReference type="Proteomes" id="UP000005426"/>
    </source>
</evidence>
<gene>
    <name evidence="5" type="ORF">TRIATDRAFT_292334</name>
</gene>
<evidence type="ECO:0000256" key="3">
    <source>
        <dbReference type="SAM" id="Phobius"/>
    </source>
</evidence>
<organism evidence="5 6">
    <name type="scientific">Hypocrea atroviridis (strain ATCC 20476 / IMI 206040)</name>
    <name type="common">Trichoderma atroviride</name>
    <dbReference type="NCBI Taxonomy" id="452589"/>
    <lineage>
        <taxon>Eukaryota</taxon>
        <taxon>Fungi</taxon>
        <taxon>Dikarya</taxon>
        <taxon>Ascomycota</taxon>
        <taxon>Pezizomycotina</taxon>
        <taxon>Sordariomycetes</taxon>
        <taxon>Hypocreomycetidae</taxon>
        <taxon>Hypocreales</taxon>
        <taxon>Hypocreaceae</taxon>
        <taxon>Trichoderma</taxon>
    </lineage>
</organism>
<dbReference type="GO" id="GO:0000981">
    <property type="term" value="F:DNA-binding transcription factor activity, RNA polymerase II-specific"/>
    <property type="evidence" value="ECO:0007669"/>
    <property type="project" value="InterPro"/>
</dbReference>
<dbReference type="Pfam" id="PF00172">
    <property type="entry name" value="Zn_clus"/>
    <property type="match status" value="1"/>
</dbReference>
<dbReference type="InterPro" id="IPR050987">
    <property type="entry name" value="AtrR-like"/>
</dbReference>
<dbReference type="GO" id="GO:0008270">
    <property type="term" value="F:zinc ion binding"/>
    <property type="evidence" value="ECO:0007669"/>
    <property type="project" value="InterPro"/>
</dbReference>
<dbReference type="Proteomes" id="UP000005426">
    <property type="component" value="Unassembled WGS sequence"/>
</dbReference>
<keyword evidence="3" id="KW-1133">Transmembrane helix</keyword>
<dbReference type="SMART" id="SM00066">
    <property type="entry name" value="GAL4"/>
    <property type="match status" value="1"/>
</dbReference>
<dbReference type="InterPro" id="IPR001138">
    <property type="entry name" value="Zn2Cys6_DnaBD"/>
</dbReference>
<dbReference type="SMART" id="SM00906">
    <property type="entry name" value="Fungal_trans"/>
    <property type="match status" value="1"/>
</dbReference>
<dbReference type="AlphaFoldDB" id="G9NTZ7"/>
<name>G9NTZ7_HYPAI</name>
<evidence type="ECO:0000259" key="4">
    <source>
        <dbReference type="PROSITE" id="PS50048"/>
    </source>
</evidence>
<sequence length="575" mass="65535">MITPRKRRKVSVACQRCRERKLGCDADRPCQLCARAGVECVPRNVGRIDALTPAGRVSDYHRNDQASQLGSDDTVIVPESNIINLSTMMFVETGSNQYLKHDTSALPGGAKPMGPNHPISGSWRDLVRVELPSDDVLDVIVKRFFLSVDWFMMVFHEESFKRRYEEFLHQQSTYHDSDFLWICMLVIALGAHYLTLSPSSNQNTVNYRKLSKDLLAKIEIRFLQIISSSTLETVQICILLGSFLLFNGRPNAGLGISGSGVKIAQVMGLHRERLWKELSPAKREERRRTWWALEVFDKYAAIAFGRPCIIDDSDCDVGMVSDIQSGQQISGKNSLLVYHQWKFQLYRIMGLFLGRRRQQKQVETVYTIHQQLLQWRKDLPECLQLQSYDQNSEQISILQMQALNLQLTYDNLQIILHRTAAFQYNDKECKFTSSSTGNSPSLQQLFDSAMDISELYKYSSTLHASRRTHADMHIGITLFTAGVVLCAICLSHPMTTMVSRAKTGVMHIIRMCRNASSSNQHLVSTQSLSILDSLVTVVLRLETDMITGRTNYPTLWLWADNLNYDSFNEIHDQES</sequence>
<proteinExistence type="predicted"/>
<dbReference type="GO" id="GO:0006351">
    <property type="term" value="P:DNA-templated transcription"/>
    <property type="evidence" value="ECO:0007669"/>
    <property type="project" value="InterPro"/>
</dbReference>
<dbReference type="InterPro" id="IPR036864">
    <property type="entry name" value="Zn2-C6_fun-type_DNA-bd_sf"/>
</dbReference>
<dbReference type="CDD" id="cd00067">
    <property type="entry name" value="GAL4"/>
    <property type="match status" value="1"/>
</dbReference>
<dbReference type="STRING" id="452589.G9NTZ7"/>
<dbReference type="SUPFAM" id="SSF57701">
    <property type="entry name" value="Zn2/Cys6 DNA-binding domain"/>
    <property type="match status" value="1"/>
</dbReference>